<dbReference type="GO" id="GO:0005576">
    <property type="term" value="C:extracellular region"/>
    <property type="evidence" value="ECO:0007669"/>
    <property type="project" value="UniProtKB-SubCell"/>
</dbReference>
<accession>A0A0A2IFK1</accession>
<reference evidence="19 20" key="1">
    <citation type="journal article" date="2015" name="Mol. Plant Microbe Interact.">
        <title>Genome, transcriptome, and functional analyses of Penicillium expansum provide new insights into secondary metabolism and pathogenicity.</title>
        <authorList>
            <person name="Ballester A.R."/>
            <person name="Marcet-Houben M."/>
            <person name="Levin E."/>
            <person name="Sela N."/>
            <person name="Selma-Lazaro C."/>
            <person name="Carmona L."/>
            <person name="Wisniewski M."/>
            <person name="Droby S."/>
            <person name="Gonzalez-Candelas L."/>
            <person name="Gabaldon T."/>
        </authorList>
    </citation>
    <scope>NUCLEOTIDE SEQUENCE [LARGE SCALE GENOMIC DNA]</scope>
    <source>
        <strain evidence="19 20">MD-8</strain>
    </source>
</reference>
<dbReference type="PANTHER" id="PTHR37928">
    <property type="entry name" value="CFEM DOMAIN PROTEIN (AFU_ORTHOLOGUE AFUA_6G14090)"/>
    <property type="match status" value="1"/>
</dbReference>
<comment type="caution">
    <text evidence="15">Lacks conserved residue(s) required for the propagation of feature annotation.</text>
</comment>
<evidence type="ECO:0000256" key="7">
    <source>
        <dbReference type="ARBA" id="ARBA00022622"/>
    </source>
</evidence>
<evidence type="ECO:0000256" key="4">
    <source>
        <dbReference type="ARBA" id="ARBA00022475"/>
    </source>
</evidence>
<dbReference type="STRING" id="27334.A0A0A2IFK1"/>
<evidence type="ECO:0000256" key="6">
    <source>
        <dbReference type="ARBA" id="ARBA00022617"/>
    </source>
</evidence>
<keyword evidence="12" id="KW-1015">Disulfide bond</keyword>
<evidence type="ECO:0000256" key="16">
    <source>
        <dbReference type="SAM" id="MobiDB-lite"/>
    </source>
</evidence>
<dbReference type="PROSITE" id="PS52012">
    <property type="entry name" value="CFEM"/>
    <property type="match status" value="1"/>
</dbReference>
<dbReference type="Proteomes" id="UP000030143">
    <property type="component" value="Unassembled WGS sequence"/>
</dbReference>
<keyword evidence="5" id="KW-0964">Secreted</keyword>
<evidence type="ECO:0000256" key="17">
    <source>
        <dbReference type="SAM" id="SignalP"/>
    </source>
</evidence>
<evidence type="ECO:0000256" key="11">
    <source>
        <dbReference type="ARBA" id="ARBA00023136"/>
    </source>
</evidence>
<feature type="signal peptide" evidence="17">
    <location>
        <begin position="1"/>
        <end position="18"/>
    </location>
</feature>
<evidence type="ECO:0000256" key="2">
    <source>
        <dbReference type="ARBA" id="ARBA00004613"/>
    </source>
</evidence>
<keyword evidence="20" id="KW-1185">Reference proteome</keyword>
<keyword evidence="10 15" id="KW-0408">Iron</keyword>
<dbReference type="InterPro" id="IPR051735">
    <property type="entry name" value="CFEM_domain"/>
</dbReference>
<name>A0A0A2IFK1_PENEN</name>
<evidence type="ECO:0000256" key="13">
    <source>
        <dbReference type="ARBA" id="ARBA00023180"/>
    </source>
</evidence>
<comment type="similarity">
    <text evidence="3">Belongs to the RBT5 family.</text>
</comment>
<dbReference type="AlphaFoldDB" id="A0A0A2IFK1"/>
<evidence type="ECO:0000313" key="19">
    <source>
        <dbReference type="EMBL" id="KGO53950.1"/>
    </source>
</evidence>
<dbReference type="PANTHER" id="PTHR37928:SF2">
    <property type="entry name" value="GPI ANCHORED CFEM DOMAIN PROTEIN (AFU_ORTHOLOGUE AFUA_6G10580)"/>
    <property type="match status" value="1"/>
</dbReference>
<evidence type="ECO:0000256" key="10">
    <source>
        <dbReference type="ARBA" id="ARBA00023004"/>
    </source>
</evidence>
<evidence type="ECO:0000256" key="14">
    <source>
        <dbReference type="ARBA" id="ARBA00023288"/>
    </source>
</evidence>
<feature type="chain" id="PRO_5009752394" description="CFEM domain-containing protein" evidence="17">
    <location>
        <begin position="19"/>
        <end position="204"/>
    </location>
</feature>
<protein>
    <recommendedName>
        <fullName evidence="18">CFEM domain-containing protein</fullName>
    </recommendedName>
</protein>
<keyword evidence="6 15" id="KW-0349">Heme</keyword>
<feature type="binding site" description="axial binding residue" evidence="15">
    <location>
        <position position="43"/>
    </location>
    <ligand>
        <name>heme</name>
        <dbReference type="ChEBI" id="CHEBI:30413"/>
    </ligand>
    <ligandPart>
        <name>Fe</name>
        <dbReference type="ChEBI" id="CHEBI:18248"/>
    </ligandPart>
</feature>
<evidence type="ECO:0000256" key="3">
    <source>
        <dbReference type="ARBA" id="ARBA00010031"/>
    </source>
</evidence>
<dbReference type="InterPro" id="IPR008427">
    <property type="entry name" value="Extracellular_membr_CFEM_dom"/>
</dbReference>
<keyword evidence="9 17" id="KW-0732">Signal</keyword>
<evidence type="ECO:0000256" key="15">
    <source>
        <dbReference type="PROSITE-ProRule" id="PRU01356"/>
    </source>
</evidence>
<gene>
    <name evidence="19" type="ORF">PEX2_024290</name>
</gene>
<evidence type="ECO:0000256" key="5">
    <source>
        <dbReference type="ARBA" id="ARBA00022525"/>
    </source>
</evidence>
<evidence type="ECO:0000256" key="1">
    <source>
        <dbReference type="ARBA" id="ARBA00004609"/>
    </source>
</evidence>
<keyword evidence="8 15" id="KW-0479">Metal-binding</keyword>
<dbReference type="VEuPathDB" id="FungiDB:PEXP_045390"/>
<keyword evidence="13" id="KW-0325">Glycoprotein</keyword>
<dbReference type="OrthoDB" id="3065412at2759"/>
<evidence type="ECO:0000256" key="9">
    <source>
        <dbReference type="ARBA" id="ARBA00022729"/>
    </source>
</evidence>
<dbReference type="Pfam" id="PF05730">
    <property type="entry name" value="CFEM"/>
    <property type="match status" value="1"/>
</dbReference>
<evidence type="ECO:0000313" key="20">
    <source>
        <dbReference type="Proteomes" id="UP000030143"/>
    </source>
</evidence>
<dbReference type="EMBL" id="JQFZ01000239">
    <property type="protein sequence ID" value="KGO53950.1"/>
    <property type="molecule type" value="Genomic_DNA"/>
</dbReference>
<keyword evidence="4" id="KW-1003">Cell membrane</keyword>
<proteinExistence type="inferred from homology"/>
<comment type="caution">
    <text evidence="19">The sequence shown here is derived from an EMBL/GenBank/DDBJ whole genome shotgun (WGS) entry which is preliminary data.</text>
</comment>
<sequence>MKFTITFALAALLTTAAAQGLGDLPDCSKSCATGSIPQNCGIDFKCVCESKSFLADVACCIADKCSKADQDTEHVQWTDTLFFATATIKVAKSICARGGVTDLPAEVICSSSKSSSSSGTSTSSSSNSTETGTKSSTETSGATKTSDSTTVTGTKASTTTSNSASSSVSSASAAATSTGVAAFTHKDTSLLAAAGAAAAFAVLI</sequence>
<comment type="subcellular location">
    <subcellularLocation>
        <location evidence="1">Cell membrane</location>
        <topology evidence="1">Lipid-anchor</topology>
        <topology evidence="1">GPI-anchor</topology>
    </subcellularLocation>
    <subcellularLocation>
        <location evidence="2">Secreted</location>
    </subcellularLocation>
</comment>
<dbReference type="PhylomeDB" id="A0A0A2IFK1"/>
<evidence type="ECO:0000259" key="18">
    <source>
        <dbReference type="PROSITE" id="PS52012"/>
    </source>
</evidence>
<evidence type="ECO:0000256" key="8">
    <source>
        <dbReference type="ARBA" id="ARBA00022723"/>
    </source>
</evidence>
<dbReference type="GO" id="GO:0098552">
    <property type="term" value="C:side of membrane"/>
    <property type="evidence" value="ECO:0007669"/>
    <property type="project" value="UniProtKB-KW"/>
</dbReference>
<evidence type="ECO:0000256" key="12">
    <source>
        <dbReference type="ARBA" id="ARBA00023157"/>
    </source>
</evidence>
<dbReference type="GO" id="GO:0046872">
    <property type="term" value="F:metal ion binding"/>
    <property type="evidence" value="ECO:0007669"/>
    <property type="project" value="UniProtKB-UniRule"/>
</dbReference>
<organism evidence="19 20">
    <name type="scientific">Penicillium expansum</name>
    <name type="common">Blue mold rot fungus</name>
    <dbReference type="NCBI Taxonomy" id="27334"/>
    <lineage>
        <taxon>Eukaryota</taxon>
        <taxon>Fungi</taxon>
        <taxon>Dikarya</taxon>
        <taxon>Ascomycota</taxon>
        <taxon>Pezizomycotina</taxon>
        <taxon>Eurotiomycetes</taxon>
        <taxon>Eurotiomycetidae</taxon>
        <taxon>Eurotiales</taxon>
        <taxon>Aspergillaceae</taxon>
        <taxon>Penicillium</taxon>
    </lineage>
</organism>
<dbReference type="HOGENOM" id="CLU_063084_1_1_1"/>
<dbReference type="RefSeq" id="XP_016596466.1">
    <property type="nucleotide sequence ID" value="XM_016739704.1"/>
</dbReference>
<feature type="domain" description="CFEM" evidence="18">
    <location>
        <begin position="1"/>
        <end position="123"/>
    </location>
</feature>
<feature type="region of interest" description="Disordered" evidence="16">
    <location>
        <begin position="110"/>
        <end position="168"/>
    </location>
</feature>
<keyword evidence="11" id="KW-0472">Membrane</keyword>
<keyword evidence="14" id="KW-0449">Lipoprotein</keyword>
<keyword evidence="7" id="KW-0336">GPI-anchor</keyword>
<dbReference type="GO" id="GO:0005886">
    <property type="term" value="C:plasma membrane"/>
    <property type="evidence" value="ECO:0007669"/>
    <property type="project" value="UniProtKB-SubCell"/>
</dbReference>
<dbReference type="GeneID" id="27675123"/>